<dbReference type="EMBL" id="CAIIXF020000009">
    <property type="protein sequence ID" value="CAH1794659.1"/>
    <property type="molecule type" value="Genomic_DNA"/>
</dbReference>
<accession>A0A8J1U5P1</accession>
<name>A0A8J1U5P1_OWEFU</name>
<gene>
    <name evidence="1" type="ORF">OFUS_LOCUS19322</name>
</gene>
<evidence type="ECO:0000313" key="2">
    <source>
        <dbReference type="Proteomes" id="UP000749559"/>
    </source>
</evidence>
<proteinExistence type="predicted"/>
<organism evidence="1 2">
    <name type="scientific">Owenia fusiformis</name>
    <name type="common">Polychaete worm</name>
    <dbReference type="NCBI Taxonomy" id="6347"/>
    <lineage>
        <taxon>Eukaryota</taxon>
        <taxon>Metazoa</taxon>
        <taxon>Spiralia</taxon>
        <taxon>Lophotrochozoa</taxon>
        <taxon>Annelida</taxon>
        <taxon>Polychaeta</taxon>
        <taxon>Sedentaria</taxon>
        <taxon>Canalipalpata</taxon>
        <taxon>Sabellida</taxon>
        <taxon>Oweniida</taxon>
        <taxon>Oweniidae</taxon>
        <taxon>Owenia</taxon>
    </lineage>
</organism>
<reference evidence="1" key="1">
    <citation type="submission" date="2022-03" db="EMBL/GenBank/DDBJ databases">
        <authorList>
            <person name="Martin C."/>
        </authorList>
    </citation>
    <scope>NUCLEOTIDE SEQUENCE</scope>
</reference>
<comment type="caution">
    <text evidence="1">The sequence shown here is derived from an EMBL/GenBank/DDBJ whole genome shotgun (WGS) entry which is preliminary data.</text>
</comment>
<protein>
    <submittedName>
        <fullName evidence="1">Uncharacterized protein</fullName>
    </submittedName>
</protein>
<dbReference type="OrthoDB" id="6103503at2759"/>
<sequence length="158" mass="18008">MSANSPFTISTSSASHMVREQRYNDNESHHCYILHISFQPVYTPEGSIPLSSYKKIPRIVNGIPFGAGRTTGDQSIIKWRYIEGGKNFQTFVSLPISLEDAEDTRMRLKDRLITQSRDIFADVTVRATVMLSRCVHYDADFLLNDLADPLDETLHFHD</sequence>
<evidence type="ECO:0000313" key="1">
    <source>
        <dbReference type="EMBL" id="CAH1794659.1"/>
    </source>
</evidence>
<dbReference type="AlphaFoldDB" id="A0A8J1U5P1"/>
<keyword evidence="2" id="KW-1185">Reference proteome</keyword>
<dbReference type="Proteomes" id="UP000749559">
    <property type="component" value="Unassembled WGS sequence"/>
</dbReference>